<name>A6TU02_ALKMQ</name>
<reference evidence="2" key="1">
    <citation type="journal article" date="2016" name="Genome Announc.">
        <title>Complete genome sequence of Alkaliphilus metalliredigens strain QYMF, an alkaliphilic and metal-reducing bacterium isolated from borax-contaminated leachate ponds.</title>
        <authorList>
            <person name="Hwang C."/>
            <person name="Copeland A."/>
            <person name="Lucas S."/>
            <person name="Lapidus A."/>
            <person name="Barry K."/>
            <person name="Detter J.C."/>
            <person name="Glavina Del Rio T."/>
            <person name="Hammon N."/>
            <person name="Israni S."/>
            <person name="Dalin E."/>
            <person name="Tice H."/>
            <person name="Pitluck S."/>
            <person name="Chertkov O."/>
            <person name="Brettin T."/>
            <person name="Bruce D."/>
            <person name="Han C."/>
            <person name="Schmutz J."/>
            <person name="Larimer F."/>
            <person name="Land M.L."/>
            <person name="Hauser L."/>
            <person name="Kyrpides N."/>
            <person name="Mikhailova N."/>
            <person name="Ye Q."/>
            <person name="Zhou J."/>
            <person name="Richardson P."/>
            <person name="Fields M.W."/>
        </authorList>
    </citation>
    <scope>NUCLEOTIDE SEQUENCE [LARGE SCALE GENOMIC DNA]</scope>
    <source>
        <strain evidence="2">QYMF</strain>
    </source>
</reference>
<proteinExistence type="predicted"/>
<organism evidence="1 2">
    <name type="scientific">Alkaliphilus metalliredigens (strain QYMF)</name>
    <dbReference type="NCBI Taxonomy" id="293826"/>
    <lineage>
        <taxon>Bacteria</taxon>
        <taxon>Bacillati</taxon>
        <taxon>Bacillota</taxon>
        <taxon>Clostridia</taxon>
        <taxon>Peptostreptococcales</taxon>
        <taxon>Natronincolaceae</taxon>
        <taxon>Alkaliphilus</taxon>
    </lineage>
</organism>
<protein>
    <submittedName>
        <fullName evidence="1">Uncharacterized protein</fullName>
    </submittedName>
</protein>
<evidence type="ECO:0000313" key="1">
    <source>
        <dbReference type="EMBL" id="ABR49670.1"/>
    </source>
</evidence>
<dbReference type="Gene3D" id="2.30.30.90">
    <property type="match status" value="1"/>
</dbReference>
<keyword evidence="2" id="KW-1185">Reference proteome</keyword>
<accession>A6TU02</accession>
<dbReference type="HOGENOM" id="CLU_2696340_0_0_9"/>
<dbReference type="InterPro" id="IPR038157">
    <property type="entry name" value="FeoA_core_dom"/>
</dbReference>
<dbReference type="Proteomes" id="UP000001572">
    <property type="component" value="Chromosome"/>
</dbReference>
<dbReference type="EMBL" id="CP000724">
    <property type="protein sequence ID" value="ABR49670.1"/>
    <property type="molecule type" value="Genomic_DNA"/>
</dbReference>
<dbReference type="STRING" id="293826.Amet_3544"/>
<dbReference type="KEGG" id="amt:Amet_3544"/>
<gene>
    <name evidence="1" type="ordered locus">Amet_3544</name>
</gene>
<dbReference type="AlphaFoldDB" id="A6TU02"/>
<sequence length="73" mass="8554">MAQKNRIKCNFESQGILKNSYFNYFELELGDRFIGIVANIDQMSEVITLELKNKKIALGYKIAQYLFIELDEE</sequence>
<dbReference type="RefSeq" id="WP_012064633.1">
    <property type="nucleotide sequence ID" value="NC_009633.1"/>
</dbReference>
<evidence type="ECO:0000313" key="2">
    <source>
        <dbReference type="Proteomes" id="UP000001572"/>
    </source>
</evidence>